<reference evidence="2 3" key="1">
    <citation type="submission" date="2019-04" db="EMBL/GenBank/DDBJ databases">
        <authorList>
            <consortium name="GenomeTrakr network: Whole genome sequencing for foodborne pathogen traceback"/>
        </authorList>
    </citation>
    <scope>NUCLEOTIDE SEQUENCE [LARGE SCALE GENOMIC DNA]</scope>
    <source>
        <strain evidence="2 3">CFSAN004300</strain>
    </source>
</reference>
<dbReference type="EMBL" id="AABDGJ010000010">
    <property type="protein sequence ID" value="EAG6991336.1"/>
    <property type="molecule type" value="Genomic_DNA"/>
</dbReference>
<dbReference type="RefSeq" id="WP_046670901.1">
    <property type="nucleotide sequence ID" value="NZ_CP168867.1"/>
</dbReference>
<gene>
    <name evidence="2" type="ORF">AB917_12135</name>
</gene>
<protein>
    <recommendedName>
        <fullName evidence="1">Mga helix-turn-helix domain-containing protein</fullName>
    </recommendedName>
</protein>
<evidence type="ECO:0000313" key="3">
    <source>
        <dbReference type="Proteomes" id="UP000548278"/>
    </source>
</evidence>
<dbReference type="Pfam" id="PF05043">
    <property type="entry name" value="Mga"/>
    <property type="match status" value="1"/>
</dbReference>
<accession>A0A9P1ZRI6</accession>
<name>A0A9P1ZRI6_LISMN</name>
<proteinExistence type="predicted"/>
<sequence>MFKFLIDSHSLKKLTLFNLVYRETSLNNTYLSEKISISPRSVNRYIHTLNDEIFSLCNKNDFLQVDGLTYYKINAKYSNQEALDTFYCLKLFYLKKSLSFELIVKLGTQGKTLLSDLIVELSVSASYLLRVIKKISILLQKFDFTINIDKFNRLTLSGDEKKIRTFLFTLLSDSFQNIEWPFKNISRIEIQKIMTAGSVSSLKQLEDSRKELLFAIIYTRVSSKRYIKKPDPYIEDIFNILSKTENTNIPPISANFIGQSENQAIEILYYNFMVSVFISNTLSTSWKQNIGEQIYHKNHEVIKFCKGLINAIQEEKQVQLDIADKHIELYKFVLFYVLLLDFQLDSSPFLTLTFPTPNYNFNINNSAMKAVKNIYNNYLENEVITPFLKFKLRNDSYMKFSYSIAYNFWTSLDKPKLHIYLQVLKDFTARDIIKKRISSIFNPENITFTNNIGSTDLVISDTLDQKQALPIFFIYDLQNKNEWSNLISYIQKLLIDKLFE</sequence>
<dbReference type="InterPro" id="IPR007737">
    <property type="entry name" value="Mga_HTH"/>
</dbReference>
<organism evidence="2 3">
    <name type="scientific">Listeria monocytogenes</name>
    <dbReference type="NCBI Taxonomy" id="1639"/>
    <lineage>
        <taxon>Bacteria</taxon>
        <taxon>Bacillati</taxon>
        <taxon>Bacillota</taxon>
        <taxon>Bacilli</taxon>
        <taxon>Bacillales</taxon>
        <taxon>Listeriaceae</taxon>
        <taxon>Listeria</taxon>
    </lineage>
</organism>
<evidence type="ECO:0000313" key="2">
    <source>
        <dbReference type="EMBL" id="EAG6991336.1"/>
    </source>
</evidence>
<evidence type="ECO:0000259" key="1">
    <source>
        <dbReference type="Pfam" id="PF05043"/>
    </source>
</evidence>
<comment type="caution">
    <text evidence="2">The sequence shown here is derived from an EMBL/GenBank/DDBJ whole genome shotgun (WGS) entry which is preliminary data.</text>
</comment>
<dbReference type="Proteomes" id="UP000548278">
    <property type="component" value="Unassembled WGS sequence"/>
</dbReference>
<feature type="domain" description="Mga helix-turn-helix" evidence="1">
    <location>
        <begin position="92"/>
        <end position="170"/>
    </location>
</feature>
<dbReference type="AlphaFoldDB" id="A0A9P1ZRI6"/>